<dbReference type="PANTHER" id="PTHR30024">
    <property type="entry name" value="ALIPHATIC SULFONATES-BINDING PROTEIN-RELATED"/>
    <property type="match status" value="1"/>
</dbReference>
<evidence type="ECO:0000259" key="8">
    <source>
        <dbReference type="SMART" id="SM00062"/>
    </source>
</evidence>
<evidence type="ECO:0000256" key="7">
    <source>
        <dbReference type="SAM" id="SignalP"/>
    </source>
</evidence>
<evidence type="ECO:0000256" key="2">
    <source>
        <dbReference type="ARBA" id="ARBA00010742"/>
    </source>
</evidence>
<dbReference type="Pfam" id="PF09084">
    <property type="entry name" value="NMT1"/>
    <property type="match status" value="1"/>
</dbReference>
<dbReference type="EMBL" id="CP026107">
    <property type="protein sequence ID" value="AUT73299.1"/>
    <property type="molecule type" value="Genomic_DNA"/>
</dbReference>
<comment type="subcellular location">
    <subcellularLocation>
        <location evidence="1">Periplasm</location>
    </subcellularLocation>
</comment>
<dbReference type="AlphaFoldDB" id="A0AAN1MNA6"/>
<feature type="signal peptide" evidence="7">
    <location>
        <begin position="1"/>
        <end position="33"/>
    </location>
</feature>
<evidence type="ECO:0000256" key="5">
    <source>
        <dbReference type="ARBA" id="ARBA00055538"/>
    </source>
</evidence>
<dbReference type="NCBIfam" id="TIGR01728">
    <property type="entry name" value="SsuA_fam"/>
    <property type="match status" value="1"/>
</dbReference>
<protein>
    <recommendedName>
        <fullName evidence="6">Putative aliphatic sulfonates-binding protein</fullName>
    </recommendedName>
</protein>
<dbReference type="GO" id="GO:0042597">
    <property type="term" value="C:periplasmic space"/>
    <property type="evidence" value="ECO:0007669"/>
    <property type="project" value="UniProtKB-SubCell"/>
</dbReference>
<keyword evidence="3" id="KW-0813">Transport</keyword>
<evidence type="ECO:0000256" key="1">
    <source>
        <dbReference type="ARBA" id="ARBA00004418"/>
    </source>
</evidence>
<proteinExistence type="inferred from homology"/>
<dbReference type="PROSITE" id="PS51257">
    <property type="entry name" value="PROKAR_LIPOPROTEIN"/>
    <property type="match status" value="1"/>
</dbReference>
<dbReference type="SUPFAM" id="SSF53850">
    <property type="entry name" value="Periplasmic binding protein-like II"/>
    <property type="match status" value="1"/>
</dbReference>
<dbReference type="InterPro" id="IPR015168">
    <property type="entry name" value="SsuA/THI5"/>
</dbReference>
<evidence type="ECO:0000256" key="4">
    <source>
        <dbReference type="ARBA" id="ARBA00022729"/>
    </source>
</evidence>
<feature type="chain" id="PRO_5042942422" description="Putative aliphatic sulfonates-binding protein" evidence="7">
    <location>
        <begin position="34"/>
        <end position="327"/>
    </location>
</feature>
<comment type="similarity">
    <text evidence="2">Belongs to the bacterial solute-binding protein SsuA/TauA family.</text>
</comment>
<dbReference type="InterPro" id="IPR010067">
    <property type="entry name" value="ABC_SsuA_sub-bd"/>
</dbReference>
<name>A0AAN1MNA6_9BURK</name>
<reference evidence="9 10" key="1">
    <citation type="submission" date="2018-01" db="EMBL/GenBank/DDBJ databases">
        <title>Species boundaries and ecological features among Paraburkholderia terrae DSMZ17804T, P. hospita DSMZ17164T and P. caribensis DSMZ13236T.</title>
        <authorList>
            <person name="Pratama A.A."/>
        </authorList>
    </citation>
    <scope>NUCLEOTIDE SEQUENCE [LARGE SCALE GENOMIC DNA]</scope>
    <source>
        <strain evidence="9 10">DSM 17164</strain>
    </source>
</reference>
<accession>A0AAN1MNA6</accession>
<evidence type="ECO:0000313" key="10">
    <source>
        <dbReference type="Proteomes" id="UP000236649"/>
    </source>
</evidence>
<evidence type="ECO:0000313" key="9">
    <source>
        <dbReference type="EMBL" id="AUT73299.1"/>
    </source>
</evidence>
<dbReference type="GO" id="GO:0016020">
    <property type="term" value="C:membrane"/>
    <property type="evidence" value="ECO:0007669"/>
    <property type="project" value="InterPro"/>
</dbReference>
<sequence>MMATLRMQSFRRPLWQVLVILVACLLLHSRAHAEGWPAAINIGIQKGDPLVALRASGELEKAFAAHGVAVRWKEFVYGAPLVEAINTGDVDVGAVGSTPPILAQAGAAPGVVYVAYAPQLQKSYGLIVPANSTVRRLDDLKGKKIAFAKGSQGHLFVLKALADAGVPPASVQFVYLSYSDARAAFERGFIDAWAVPDPRYADTELATGARTILTIGELSVPQYGFYIGSRDFARRYPATLRLLFDVLDRQTAIELAHPAQTAEFLSQSTGVRLDVWSKALPRLEWGVHYPLTSEVVKAQQDAADLAYREHVIPKRVDVREAIVDIQQ</sequence>
<organism evidence="9 10">
    <name type="scientific">Paraburkholderia hospita</name>
    <dbReference type="NCBI Taxonomy" id="169430"/>
    <lineage>
        <taxon>Bacteria</taxon>
        <taxon>Pseudomonadati</taxon>
        <taxon>Pseudomonadota</taxon>
        <taxon>Betaproteobacteria</taxon>
        <taxon>Burkholderiales</taxon>
        <taxon>Burkholderiaceae</taxon>
        <taxon>Paraburkholderia</taxon>
    </lineage>
</organism>
<dbReference type="Gene3D" id="3.40.190.10">
    <property type="entry name" value="Periplasmic binding protein-like II"/>
    <property type="match status" value="2"/>
</dbReference>
<dbReference type="GO" id="GO:0042626">
    <property type="term" value="F:ATPase-coupled transmembrane transporter activity"/>
    <property type="evidence" value="ECO:0007669"/>
    <property type="project" value="InterPro"/>
</dbReference>
<gene>
    <name evidence="9" type="ORF">C2L64_33455</name>
</gene>
<dbReference type="SMART" id="SM00062">
    <property type="entry name" value="PBPb"/>
    <property type="match status" value="1"/>
</dbReference>
<evidence type="ECO:0000256" key="6">
    <source>
        <dbReference type="ARBA" id="ARBA00070228"/>
    </source>
</evidence>
<dbReference type="KEGG" id="phs:C2L64_33455"/>
<comment type="function">
    <text evidence="5">Part of a binding-protein-dependent transport system for aliphatic sulfonates. Putative binding protein.</text>
</comment>
<dbReference type="InterPro" id="IPR001638">
    <property type="entry name" value="Solute-binding_3/MltF_N"/>
</dbReference>
<evidence type="ECO:0000256" key="3">
    <source>
        <dbReference type="ARBA" id="ARBA00022448"/>
    </source>
</evidence>
<feature type="domain" description="Solute-binding protein family 3/N-terminal" evidence="8">
    <location>
        <begin position="39"/>
        <end position="267"/>
    </location>
</feature>
<keyword evidence="4 7" id="KW-0732">Signal</keyword>
<dbReference type="PANTHER" id="PTHR30024:SF42">
    <property type="entry name" value="ALIPHATIC SULFONATES-BINDING PROTEIN-RELATED"/>
    <property type="match status" value="1"/>
</dbReference>
<dbReference type="Proteomes" id="UP000236649">
    <property type="component" value="Chromosome 3"/>
</dbReference>
<dbReference type="FunFam" id="3.40.190.10:FF:000050">
    <property type="entry name" value="Sulfonate ABC transporter substrate-binding protein"/>
    <property type="match status" value="1"/>
</dbReference>